<evidence type="ECO:0000313" key="2">
    <source>
        <dbReference type="Proteomes" id="UP001525961"/>
    </source>
</evidence>
<dbReference type="InterPro" id="IPR011049">
    <property type="entry name" value="Serralysin-like_metalloprot_C"/>
</dbReference>
<name>A0ABT2N1K9_9CYAN</name>
<proteinExistence type="predicted"/>
<dbReference type="EMBL" id="JAMXFA010000002">
    <property type="protein sequence ID" value="MCT7976570.1"/>
    <property type="molecule type" value="Genomic_DNA"/>
</dbReference>
<gene>
    <name evidence="1" type="ORF">NG792_02375</name>
</gene>
<feature type="non-terminal residue" evidence="1">
    <location>
        <position position="1"/>
    </location>
</feature>
<keyword evidence="2" id="KW-1185">Reference proteome</keyword>
<comment type="caution">
    <text evidence="1">The sequence shown here is derived from an EMBL/GenBank/DDBJ whole genome shotgun (WGS) entry which is preliminary data.</text>
</comment>
<dbReference type="SUPFAM" id="SSF51120">
    <property type="entry name" value="beta-Roll"/>
    <property type="match status" value="1"/>
</dbReference>
<protein>
    <submittedName>
        <fullName evidence="1">Uncharacterized protein</fullName>
    </submittedName>
</protein>
<reference evidence="1 2" key="1">
    <citation type="journal article" date="2022" name="Front. Microbiol.">
        <title>High genomic differentiation and limited gene flow indicate recent cryptic speciation within the genus Laspinema (cyanobacteria).</title>
        <authorList>
            <person name="Stanojkovic A."/>
            <person name="Skoupy S."/>
            <person name="Skaloud P."/>
            <person name="Dvorak P."/>
        </authorList>
    </citation>
    <scope>NUCLEOTIDE SEQUENCE [LARGE SCALE GENOMIC DNA]</scope>
    <source>
        <strain evidence="1 2">D3b</strain>
    </source>
</reference>
<accession>A0ABT2N1K9</accession>
<dbReference type="Proteomes" id="UP001525961">
    <property type="component" value="Unassembled WGS sequence"/>
</dbReference>
<evidence type="ECO:0000313" key="1">
    <source>
        <dbReference type="EMBL" id="MCT7976570.1"/>
    </source>
</evidence>
<dbReference type="RefSeq" id="WP_317619488.1">
    <property type="nucleotide sequence ID" value="NZ_JAMXFA010000002.1"/>
</dbReference>
<sequence>GQDIFVSRQGDGINFVVDFEVGIDRLGLAEGLTVEQLSITQATGVTNISVGGELLVALNNVDATRITPVDIVMI</sequence>
<organism evidence="1 2">
    <name type="scientific">Laspinema olomoucense D3b</name>
    <dbReference type="NCBI Taxonomy" id="2953688"/>
    <lineage>
        <taxon>Bacteria</taxon>
        <taxon>Bacillati</taxon>
        <taxon>Cyanobacteriota</taxon>
        <taxon>Cyanophyceae</taxon>
        <taxon>Oscillatoriophycideae</taxon>
        <taxon>Oscillatoriales</taxon>
        <taxon>Laspinemataceae</taxon>
        <taxon>Laspinema</taxon>
        <taxon>Laspinema olomoucense</taxon>
    </lineage>
</organism>